<comment type="caution">
    <text evidence="6">The sequence shown here is derived from an EMBL/GenBank/DDBJ whole genome shotgun (WGS) entry which is preliminary data.</text>
</comment>
<protein>
    <recommendedName>
        <fullName evidence="5">Thioredoxin domain-containing protein</fullName>
    </recommendedName>
</protein>
<dbReference type="InterPro" id="IPR036249">
    <property type="entry name" value="Thioredoxin-like_sf"/>
</dbReference>
<keyword evidence="2" id="KW-0560">Oxidoreductase</keyword>
<keyword evidence="1" id="KW-0732">Signal</keyword>
<dbReference type="Pfam" id="PF18312">
    <property type="entry name" value="ScsC_N"/>
    <property type="match status" value="1"/>
</dbReference>
<feature type="domain" description="Thioredoxin" evidence="5">
    <location>
        <begin position="50"/>
        <end position="241"/>
    </location>
</feature>
<name>A0A918KCD7_9PROT</name>
<evidence type="ECO:0000256" key="1">
    <source>
        <dbReference type="ARBA" id="ARBA00022729"/>
    </source>
</evidence>
<keyword evidence="7" id="KW-1185">Reference proteome</keyword>
<dbReference type="PANTHER" id="PTHR13887:SF14">
    <property type="entry name" value="DISULFIDE BOND FORMATION PROTEIN D"/>
    <property type="match status" value="1"/>
</dbReference>
<evidence type="ECO:0000256" key="3">
    <source>
        <dbReference type="ARBA" id="ARBA00023157"/>
    </source>
</evidence>
<organism evidence="6 7">
    <name type="scientific">Litorimonas cladophorae</name>
    <dbReference type="NCBI Taxonomy" id="1220491"/>
    <lineage>
        <taxon>Bacteria</taxon>
        <taxon>Pseudomonadati</taxon>
        <taxon>Pseudomonadota</taxon>
        <taxon>Alphaproteobacteria</taxon>
        <taxon>Maricaulales</taxon>
        <taxon>Robiginitomaculaceae</taxon>
    </lineage>
</organism>
<dbReference type="AlphaFoldDB" id="A0A918KCD7"/>
<dbReference type="Gene3D" id="3.40.30.10">
    <property type="entry name" value="Glutaredoxin"/>
    <property type="match status" value="1"/>
</dbReference>
<evidence type="ECO:0000259" key="5">
    <source>
        <dbReference type="PROSITE" id="PS51352"/>
    </source>
</evidence>
<evidence type="ECO:0000313" key="7">
    <source>
        <dbReference type="Proteomes" id="UP000600865"/>
    </source>
</evidence>
<evidence type="ECO:0000313" key="6">
    <source>
        <dbReference type="EMBL" id="GGX58482.1"/>
    </source>
</evidence>
<dbReference type="CDD" id="cd03023">
    <property type="entry name" value="DsbA_Com1_like"/>
    <property type="match status" value="1"/>
</dbReference>
<dbReference type="PROSITE" id="PS51352">
    <property type="entry name" value="THIOREDOXIN_2"/>
    <property type="match status" value="1"/>
</dbReference>
<dbReference type="PANTHER" id="PTHR13887">
    <property type="entry name" value="GLUTATHIONE S-TRANSFERASE KAPPA"/>
    <property type="match status" value="1"/>
</dbReference>
<dbReference type="Proteomes" id="UP000600865">
    <property type="component" value="Unassembled WGS sequence"/>
</dbReference>
<gene>
    <name evidence="6" type="primary">com1</name>
    <name evidence="6" type="ORF">GCM10011309_04770</name>
</gene>
<dbReference type="EMBL" id="BMYV01000001">
    <property type="protein sequence ID" value="GGX58482.1"/>
    <property type="molecule type" value="Genomic_DNA"/>
</dbReference>
<dbReference type="SUPFAM" id="SSF52833">
    <property type="entry name" value="Thioredoxin-like"/>
    <property type="match status" value="1"/>
</dbReference>
<reference evidence="6 7" key="1">
    <citation type="journal article" date="2014" name="Int. J. Syst. Evol. Microbiol.">
        <title>Complete genome sequence of Corynebacterium casei LMG S-19264T (=DSM 44701T), isolated from a smear-ripened cheese.</title>
        <authorList>
            <consortium name="US DOE Joint Genome Institute (JGI-PGF)"/>
            <person name="Walter F."/>
            <person name="Albersmeier A."/>
            <person name="Kalinowski J."/>
            <person name="Ruckert C."/>
        </authorList>
    </citation>
    <scope>NUCLEOTIDE SEQUENCE [LARGE SCALE GENOMIC DNA]</scope>
    <source>
        <strain evidence="6 7">KCTC 23968</strain>
    </source>
</reference>
<proteinExistence type="predicted"/>
<dbReference type="Pfam" id="PF01323">
    <property type="entry name" value="DSBA"/>
    <property type="match status" value="1"/>
</dbReference>
<sequence length="242" mass="26795">MTTIAAVGLMTSSCAQAGSTTDMSKTEIEELVRAYIMENPEIIRDAFIKLQEKEVAQEQELNRESIAAAKDALENDPRDMSVGPDDAKVTIVEFFDYNCGFCKRATPWVQNAVEKYGDDVRIVFKELPILDDRTKTSRLAARSALAAGRQGKYAEMHYALMDSKRLTGESIRETAKEIGLDMRKYEADLADASIDKHINDTLQLANRLPALTGTPFFIVGDEYVSGADTDRLERLVDAALGS</sequence>
<evidence type="ECO:0000256" key="2">
    <source>
        <dbReference type="ARBA" id="ARBA00023002"/>
    </source>
</evidence>
<keyword evidence="4" id="KW-0676">Redox-active center</keyword>
<dbReference type="InterPro" id="IPR001853">
    <property type="entry name" value="DSBA-like_thioredoxin_dom"/>
</dbReference>
<dbReference type="InterPro" id="IPR013766">
    <property type="entry name" value="Thioredoxin_domain"/>
</dbReference>
<evidence type="ECO:0000256" key="4">
    <source>
        <dbReference type="ARBA" id="ARBA00023284"/>
    </source>
</evidence>
<keyword evidence="3" id="KW-1015">Disulfide bond</keyword>
<dbReference type="InterPro" id="IPR041205">
    <property type="entry name" value="ScsC_N"/>
</dbReference>
<dbReference type="GO" id="GO:0016491">
    <property type="term" value="F:oxidoreductase activity"/>
    <property type="evidence" value="ECO:0007669"/>
    <property type="project" value="UniProtKB-KW"/>
</dbReference>
<accession>A0A918KCD7</accession>